<keyword evidence="1" id="KW-0067">ATP-binding</keyword>
<protein>
    <submittedName>
        <fullName evidence="1">ATP-dependent DNA helicase srs2</fullName>
        <ecNumber evidence="1">3.6.4.12</ecNumber>
    </submittedName>
</protein>
<name>A0ACC3S4E5_9PEZI</name>
<comment type="caution">
    <text evidence="1">The sequence shown here is derived from an EMBL/GenBank/DDBJ whole genome shotgun (WGS) entry which is preliminary data.</text>
</comment>
<gene>
    <name evidence="1" type="primary">srs2</name>
    <name evidence="1" type="ORF">M8818_007064</name>
</gene>
<evidence type="ECO:0000313" key="1">
    <source>
        <dbReference type="EMBL" id="KAK8195913.1"/>
    </source>
</evidence>
<organism evidence="1 2">
    <name type="scientific">Zalaria obscura</name>
    <dbReference type="NCBI Taxonomy" id="2024903"/>
    <lineage>
        <taxon>Eukaryota</taxon>
        <taxon>Fungi</taxon>
        <taxon>Dikarya</taxon>
        <taxon>Ascomycota</taxon>
        <taxon>Pezizomycotina</taxon>
        <taxon>Dothideomycetes</taxon>
        <taxon>Dothideomycetidae</taxon>
        <taxon>Dothideales</taxon>
        <taxon>Zalariaceae</taxon>
        <taxon>Zalaria</taxon>
    </lineage>
</organism>
<dbReference type="Proteomes" id="UP001320706">
    <property type="component" value="Unassembled WGS sequence"/>
</dbReference>
<dbReference type="EMBL" id="JAMKPW020000042">
    <property type="protein sequence ID" value="KAK8195913.1"/>
    <property type="molecule type" value="Genomic_DNA"/>
</dbReference>
<keyword evidence="1" id="KW-0378">Hydrolase</keyword>
<evidence type="ECO:0000313" key="2">
    <source>
        <dbReference type="Proteomes" id="UP001320706"/>
    </source>
</evidence>
<accession>A0ACC3S4E5</accession>
<reference evidence="1" key="1">
    <citation type="submission" date="2024-02" db="EMBL/GenBank/DDBJ databases">
        <title>Metagenome Assembled Genome of Zalaria obscura JY119.</title>
        <authorList>
            <person name="Vighnesh L."/>
            <person name="Jagadeeshwari U."/>
            <person name="Venkata Ramana C."/>
            <person name="Sasikala C."/>
        </authorList>
    </citation>
    <scope>NUCLEOTIDE SEQUENCE</scope>
    <source>
        <strain evidence="1">JY119</strain>
    </source>
</reference>
<keyword evidence="2" id="KW-1185">Reference proteome</keyword>
<keyword evidence="1" id="KW-0347">Helicase</keyword>
<proteinExistence type="predicted"/>
<keyword evidence="1" id="KW-0547">Nucleotide-binding</keyword>
<sequence length="1008" mass="111902">MDKLIEGLNPAQRDAVTSPASVLQVLAPPGSGKTKTLTARVAHLITQCGLKPWDIIVCTFTVKAANEMKERIQSVVGEQLGKKLILGTFHSVSRRFLVSYGHHIGIEKNFGIADSSDQKAILTRIIKSHDLTIAPGAALGRISSLKAKNTSCDVFAATVKKDVSRQELSIVYMEYEEKLRSANLLDYDDLLLRCAFLLRTYPQCVSNIKAVLIDEFQDTNNVQYDLMTLFAQRNKAITIVGDPDQSIYGWRSAEILNLKRMQEQYPDTLVINLEENYRSTGAILASAQKVIEQDETRPAKCLQATHTIGEKPVLRKLPAAGAEADWLVAEIKRTQALSGGLLGHCDYAVLLRSAALSRQIETAFGREGIPYRMVGGTKFFDRVEVKIILDYLRVINQPEHNDALLRIINVPARNIGEKTVKTLFDEAEASKVSLWKTILDAAQGNLRASVKVPNLAQKGIGEFTNLILTARKKLAGSEGGQLTPDELVDYVLKRTRFENFLRTKYPDDCETRWANVEELKAQTADLTAAIARGEDPLESEVLPEVEGLKQQTMTIEDDALSVFLANIALSSEKQKTAEETESLQCVTISTMHAAKGLEWPVVFIPACYEGSIPHSRAEDNDEERRLLYVGMTRAQTLLYLSCPMKSSQAQETMMSRFLTQKGVEAHFEPQGPKLEYYALGQLAKTLRRDCPPLEQLEQSRKTLDLREDTYWPLDGTRPLEESAKWNGRYLYGSDQSLPGNQYALKRRRTGERAASPTRPATFVSAASVTTMNNEGFSTATSTMKPSFMSASSRMEELQAQEEEAKLKRIDQRAREQQHGKAQEPKTKKNASSLGNIMNYFGKPAGSAAARNTQPSQPLPKAVKPSHSARPAVKPLHDISNNTLFRPEDQHSEQDLPTTKVNTSYHKPRIAPLLTRPRKGPSQEPAAERPDYVFLSSSPPQPTSPTRDVAKPAPTSHLKQTTSVQTGFRPASTFHTTSMASLAANKPPVRKTLGMRRSLHGWPPQSAKK</sequence>
<dbReference type="EC" id="3.6.4.12" evidence="1"/>